<proteinExistence type="inferred from homology"/>
<evidence type="ECO:0000313" key="5">
    <source>
        <dbReference type="Proteomes" id="UP000075840"/>
    </source>
</evidence>
<dbReference type="FunFam" id="2.40.10.10:FF:000068">
    <property type="entry name" value="transmembrane protease serine 2"/>
    <property type="match status" value="1"/>
</dbReference>
<dbReference type="PRINTS" id="PR00722">
    <property type="entry name" value="CHYMOTRYPSIN"/>
</dbReference>
<comment type="similarity">
    <text evidence="2">Belongs to the peptidase S1 family. CLIP subfamily.</text>
</comment>
<evidence type="ECO:0000256" key="2">
    <source>
        <dbReference type="ARBA" id="ARBA00024195"/>
    </source>
</evidence>
<dbReference type="AlphaFoldDB" id="A0A2C9GPA8"/>
<protein>
    <recommendedName>
        <fullName evidence="3">Peptidase S1 domain-containing protein</fullName>
    </recommendedName>
</protein>
<dbReference type="SUPFAM" id="SSF50494">
    <property type="entry name" value="Trypsin-like serine proteases"/>
    <property type="match status" value="2"/>
</dbReference>
<dbReference type="Pfam" id="PF00089">
    <property type="entry name" value="Trypsin"/>
    <property type="match status" value="2"/>
</dbReference>
<dbReference type="EnsemblMetazoa" id="AARA016578-RA">
    <property type="protein sequence ID" value="AARA016578-PA"/>
    <property type="gene ID" value="AARA016578"/>
</dbReference>
<dbReference type="GO" id="GO:0006508">
    <property type="term" value="P:proteolysis"/>
    <property type="evidence" value="ECO:0007669"/>
    <property type="project" value="InterPro"/>
</dbReference>
<organism evidence="4 5">
    <name type="scientific">Anopheles arabiensis</name>
    <name type="common">Mosquito</name>
    <dbReference type="NCBI Taxonomy" id="7173"/>
    <lineage>
        <taxon>Eukaryota</taxon>
        <taxon>Metazoa</taxon>
        <taxon>Ecdysozoa</taxon>
        <taxon>Arthropoda</taxon>
        <taxon>Hexapoda</taxon>
        <taxon>Insecta</taxon>
        <taxon>Pterygota</taxon>
        <taxon>Neoptera</taxon>
        <taxon>Endopterygota</taxon>
        <taxon>Diptera</taxon>
        <taxon>Nematocera</taxon>
        <taxon>Culicoidea</taxon>
        <taxon>Culicidae</taxon>
        <taxon>Anophelinae</taxon>
        <taxon>Anopheles</taxon>
    </lineage>
</organism>
<sequence length="723" mass="80831">MYYSVKQYLLLMGCLYLVTQIRGQDEDQLLCGRRKVQTNSMNNNGDAIAGHWPWYAAIYHRIGEKQEYACGGSILDETTILTASNCVYTPSGVISAALVTVHVGQIHPKQASAYAQTYGVREIVVHPGFSEASTVNDIALIKLTASITMTTEYVQPVCLWTMDSALELIVGRNGTVVGFGPNERRDAVSKEQLQQATIGVVDPQTCIASDPAVFGTHPPLETFCGKRRQNGVGTCNGNSGDGLFVEVSGRWFVRGLVARLQPVRGSDGLCDPLQYTVYTDVAKYVEWIKRYVDPRVLPVENGVLTMGVDYEEKLRRLFNFDSCGLTSSVALYGQHNLTLPWLGEVMVPPNADSVKCIVTLISDRYAVGPAHCFVGGTPYISLDGVVFNDYLECYSNGNESSTCTALKQKRKIQRVIVHPNFDKNNSTDNIALIELLSPANTSHPNVLPICMPVMPKLRTQAKTNLHVATAEMHGTIPKNVPVRYLEPDECTKVYAEEQIVLNLDLHKRLCAVIERWEDEEACKPLVAGAPLQETKQFRGKEQYVLRGFELAGLACRSSAPAIYHSIEPYVDWILYNMMRYNVVEETDVPDAEITPPTLESERNKLQQQSGSDKLHLFNLDTCGLFSLESNSQTGKEATFAPWIVSFDKVHKRSANVNEVISSTAVLTGFPTIYWWVPINFWWIPIFFSCVPTIFWSFPRIFWSNCIDIQSENTNKLWDRTNNL</sequence>
<dbReference type="SMART" id="SM00020">
    <property type="entry name" value="Tryp_SPc"/>
    <property type="match status" value="1"/>
</dbReference>
<dbReference type="InterPro" id="IPR001314">
    <property type="entry name" value="Peptidase_S1A"/>
</dbReference>
<keyword evidence="5" id="KW-1185">Reference proteome</keyword>
<dbReference type="InterPro" id="IPR051333">
    <property type="entry name" value="CLIP_Serine_Protease"/>
</dbReference>
<evidence type="ECO:0000313" key="4">
    <source>
        <dbReference type="EnsemblMetazoa" id="AARA016578-PA"/>
    </source>
</evidence>
<reference evidence="4" key="1">
    <citation type="submission" date="2022-08" db="UniProtKB">
        <authorList>
            <consortium name="EnsemblMetazoa"/>
        </authorList>
    </citation>
    <scope>IDENTIFICATION</scope>
    <source>
        <strain evidence="4">Dongola</strain>
    </source>
</reference>
<dbReference type="InterPro" id="IPR001254">
    <property type="entry name" value="Trypsin_dom"/>
</dbReference>
<evidence type="ECO:0000259" key="3">
    <source>
        <dbReference type="PROSITE" id="PS50240"/>
    </source>
</evidence>
<dbReference type="VEuPathDB" id="VectorBase:AARA21_014872"/>
<name>A0A2C9GPA8_ANOAR</name>
<dbReference type="CDD" id="cd00190">
    <property type="entry name" value="Tryp_SPc"/>
    <property type="match status" value="1"/>
</dbReference>
<dbReference type="Proteomes" id="UP000075840">
    <property type="component" value="Unassembled WGS sequence"/>
</dbReference>
<dbReference type="GO" id="GO:0004252">
    <property type="term" value="F:serine-type endopeptidase activity"/>
    <property type="evidence" value="ECO:0007669"/>
    <property type="project" value="InterPro"/>
</dbReference>
<dbReference type="PANTHER" id="PTHR24260:SF136">
    <property type="entry name" value="GH08193P-RELATED"/>
    <property type="match status" value="1"/>
</dbReference>
<dbReference type="EMBL" id="APCN01003376">
    <property type="status" value="NOT_ANNOTATED_CDS"/>
    <property type="molecule type" value="Genomic_DNA"/>
</dbReference>
<dbReference type="InterPro" id="IPR009003">
    <property type="entry name" value="Peptidase_S1_PA"/>
</dbReference>
<accession>A0A2C9GPA8</accession>
<dbReference type="PROSITE" id="PS50240">
    <property type="entry name" value="TRYPSIN_DOM"/>
    <property type="match status" value="2"/>
</dbReference>
<dbReference type="PANTHER" id="PTHR24260">
    <property type="match status" value="1"/>
</dbReference>
<feature type="domain" description="Peptidase S1" evidence="3">
    <location>
        <begin position="331"/>
        <end position="578"/>
    </location>
</feature>
<feature type="domain" description="Peptidase S1" evidence="3">
    <location>
        <begin position="29"/>
        <end position="293"/>
    </location>
</feature>
<dbReference type="InterPro" id="IPR043504">
    <property type="entry name" value="Peptidase_S1_PA_chymotrypsin"/>
</dbReference>
<dbReference type="VEuPathDB" id="VectorBase:AARA016578"/>
<dbReference type="Gene3D" id="2.40.10.10">
    <property type="entry name" value="Trypsin-like serine proteases"/>
    <property type="match status" value="2"/>
</dbReference>
<keyword evidence="1" id="KW-1015">Disulfide bond</keyword>
<evidence type="ECO:0000256" key="1">
    <source>
        <dbReference type="ARBA" id="ARBA00023157"/>
    </source>
</evidence>